<dbReference type="AlphaFoldDB" id="A0A553HZI4"/>
<sequence>MLVPSILTGLLAIANAESTLNASEPVATGTGAFDQPRIIPVKEIGCWSLPLNVEAVNTAKLRFEEWGSMHHIPPASYRGQVSGNMAVWICNCKRFTHDHVVGAELNEAQTLIGLHCGVNSTGWVWSSKWLKSINIGPRTIFTHRKSDRIGGRPGKIPVKCPKFCVSSSDRSDDDPHHKPHNDDPNHGSHGDPNDGGDRDPEDGDDDDQDDGSGKNASDGNDDDPDDGNDDDDDSDDGKSDDQGDDNEDKDQTG</sequence>
<protein>
    <recommendedName>
        <fullName evidence="5">SCP domain-containing protein</fullName>
    </recommendedName>
</protein>
<gene>
    <name evidence="3" type="ORF">FHL15_005639</name>
</gene>
<evidence type="ECO:0000256" key="2">
    <source>
        <dbReference type="SAM" id="SignalP"/>
    </source>
</evidence>
<feature type="compositionally biased region" description="Acidic residues" evidence="1">
    <location>
        <begin position="199"/>
        <end position="210"/>
    </location>
</feature>
<accession>A0A553HZI4</accession>
<name>A0A553HZI4_9PEZI</name>
<keyword evidence="2" id="KW-0732">Signal</keyword>
<organism evidence="3 4">
    <name type="scientific">Xylaria flabelliformis</name>
    <dbReference type="NCBI Taxonomy" id="2512241"/>
    <lineage>
        <taxon>Eukaryota</taxon>
        <taxon>Fungi</taxon>
        <taxon>Dikarya</taxon>
        <taxon>Ascomycota</taxon>
        <taxon>Pezizomycotina</taxon>
        <taxon>Sordariomycetes</taxon>
        <taxon>Xylariomycetidae</taxon>
        <taxon>Xylariales</taxon>
        <taxon>Xylariaceae</taxon>
        <taxon>Xylaria</taxon>
    </lineage>
</organism>
<evidence type="ECO:0008006" key="5">
    <source>
        <dbReference type="Google" id="ProtNLM"/>
    </source>
</evidence>
<evidence type="ECO:0000256" key="1">
    <source>
        <dbReference type="SAM" id="MobiDB-lite"/>
    </source>
</evidence>
<feature type="compositionally biased region" description="Basic and acidic residues" evidence="1">
    <location>
        <begin position="169"/>
        <end position="198"/>
    </location>
</feature>
<evidence type="ECO:0000313" key="4">
    <source>
        <dbReference type="Proteomes" id="UP000319160"/>
    </source>
</evidence>
<feature type="region of interest" description="Disordered" evidence="1">
    <location>
        <begin position="144"/>
        <end position="253"/>
    </location>
</feature>
<evidence type="ECO:0000313" key="3">
    <source>
        <dbReference type="EMBL" id="TRX93364.1"/>
    </source>
</evidence>
<reference evidence="4" key="1">
    <citation type="submission" date="2019-06" db="EMBL/GenBank/DDBJ databases">
        <title>Draft genome sequence of the griseofulvin-producing fungus Xylaria cubensis strain G536.</title>
        <authorList>
            <person name="Mead M.E."/>
            <person name="Raja H.A."/>
            <person name="Steenwyk J.L."/>
            <person name="Knowles S.L."/>
            <person name="Oberlies N.H."/>
            <person name="Rokas A."/>
        </authorList>
    </citation>
    <scope>NUCLEOTIDE SEQUENCE [LARGE SCALE GENOMIC DNA]</scope>
    <source>
        <strain evidence="4">G536</strain>
    </source>
</reference>
<proteinExistence type="predicted"/>
<dbReference type="Proteomes" id="UP000319160">
    <property type="component" value="Unassembled WGS sequence"/>
</dbReference>
<dbReference type="EMBL" id="VFLP01000029">
    <property type="protein sequence ID" value="TRX93364.1"/>
    <property type="molecule type" value="Genomic_DNA"/>
</dbReference>
<feature type="compositionally biased region" description="Acidic residues" evidence="1">
    <location>
        <begin position="242"/>
        <end position="253"/>
    </location>
</feature>
<comment type="caution">
    <text evidence="3">The sequence shown here is derived from an EMBL/GenBank/DDBJ whole genome shotgun (WGS) entry which is preliminary data.</text>
</comment>
<feature type="compositionally biased region" description="Acidic residues" evidence="1">
    <location>
        <begin position="219"/>
        <end position="235"/>
    </location>
</feature>
<keyword evidence="4" id="KW-1185">Reference proteome</keyword>
<feature type="chain" id="PRO_5022003434" description="SCP domain-containing protein" evidence="2">
    <location>
        <begin position="17"/>
        <end position="253"/>
    </location>
</feature>
<dbReference type="OrthoDB" id="4777208at2759"/>
<feature type="signal peptide" evidence="2">
    <location>
        <begin position="1"/>
        <end position="16"/>
    </location>
</feature>